<protein>
    <submittedName>
        <fullName evidence="1">Uncharacterized protein</fullName>
    </submittedName>
</protein>
<evidence type="ECO:0000313" key="2">
    <source>
        <dbReference type="Proteomes" id="UP000799118"/>
    </source>
</evidence>
<evidence type="ECO:0000313" key="1">
    <source>
        <dbReference type="EMBL" id="KAE9404381.1"/>
    </source>
</evidence>
<gene>
    <name evidence="1" type="ORF">BT96DRAFT_813671</name>
</gene>
<feature type="non-terminal residue" evidence="1">
    <location>
        <position position="1"/>
    </location>
</feature>
<dbReference type="Proteomes" id="UP000799118">
    <property type="component" value="Unassembled WGS sequence"/>
</dbReference>
<name>A0A6A4I1W5_9AGAR</name>
<reference evidence="1" key="1">
    <citation type="journal article" date="2019" name="Environ. Microbiol.">
        <title>Fungal ecological strategies reflected in gene transcription - a case study of two litter decomposers.</title>
        <authorList>
            <person name="Barbi F."/>
            <person name="Kohler A."/>
            <person name="Barry K."/>
            <person name="Baskaran P."/>
            <person name="Daum C."/>
            <person name="Fauchery L."/>
            <person name="Ihrmark K."/>
            <person name="Kuo A."/>
            <person name="LaButti K."/>
            <person name="Lipzen A."/>
            <person name="Morin E."/>
            <person name="Grigoriev I.V."/>
            <person name="Henrissat B."/>
            <person name="Lindahl B."/>
            <person name="Martin F."/>
        </authorList>
    </citation>
    <scope>NUCLEOTIDE SEQUENCE</scope>
    <source>
        <strain evidence="1">JB14</strain>
    </source>
</reference>
<accession>A0A6A4I1W5</accession>
<dbReference type="AlphaFoldDB" id="A0A6A4I1W5"/>
<sequence length="85" mass="10211">RKALLNNITTWSAIYRQDWNIFVLCDTNLNQHCFHHILKGKFLEGKRNHCLNHLLYILVDHAIPYFLHHHHHQKFGFEGVNLEVK</sequence>
<keyword evidence="2" id="KW-1185">Reference proteome</keyword>
<organism evidence="1 2">
    <name type="scientific">Gymnopus androsaceus JB14</name>
    <dbReference type="NCBI Taxonomy" id="1447944"/>
    <lineage>
        <taxon>Eukaryota</taxon>
        <taxon>Fungi</taxon>
        <taxon>Dikarya</taxon>
        <taxon>Basidiomycota</taxon>
        <taxon>Agaricomycotina</taxon>
        <taxon>Agaricomycetes</taxon>
        <taxon>Agaricomycetidae</taxon>
        <taxon>Agaricales</taxon>
        <taxon>Marasmiineae</taxon>
        <taxon>Omphalotaceae</taxon>
        <taxon>Gymnopus</taxon>
    </lineage>
</organism>
<dbReference type="OrthoDB" id="3247294at2759"/>
<proteinExistence type="predicted"/>
<dbReference type="EMBL" id="ML769417">
    <property type="protein sequence ID" value="KAE9404381.1"/>
    <property type="molecule type" value="Genomic_DNA"/>
</dbReference>